<protein>
    <submittedName>
        <fullName evidence="1">HNH endonuclease</fullName>
    </submittedName>
</protein>
<dbReference type="OrthoDB" id="11472at2157"/>
<dbReference type="EMBL" id="RDFA01000001">
    <property type="protein sequence ID" value="RXK51612.1"/>
    <property type="molecule type" value="Genomic_DNA"/>
</dbReference>
<dbReference type="RefSeq" id="WP_193767550.1">
    <property type="nucleotide sequence ID" value="NZ_RDFA01000001.1"/>
</dbReference>
<name>A0A498L5Q9_9EURY</name>
<dbReference type="GO" id="GO:0004519">
    <property type="term" value="F:endonuclease activity"/>
    <property type="evidence" value="ECO:0007669"/>
    <property type="project" value="UniProtKB-KW"/>
</dbReference>
<comment type="caution">
    <text evidence="1">The sequence shown here is derived from an EMBL/GenBank/DDBJ whole genome shotgun (WGS) entry which is preliminary data.</text>
</comment>
<keyword evidence="1" id="KW-0378">Hydrolase</keyword>
<proteinExistence type="predicted"/>
<keyword evidence="1" id="KW-0540">Nuclease</keyword>
<dbReference type="CDD" id="cd00085">
    <property type="entry name" value="HNHc"/>
    <property type="match status" value="1"/>
</dbReference>
<gene>
    <name evidence="1" type="ORF">EAF64_02995</name>
</gene>
<organism evidence="1 2">
    <name type="scientific">Halorientalis pallida</name>
    <dbReference type="NCBI Taxonomy" id="2479928"/>
    <lineage>
        <taxon>Archaea</taxon>
        <taxon>Methanobacteriati</taxon>
        <taxon>Methanobacteriota</taxon>
        <taxon>Stenosarchaea group</taxon>
        <taxon>Halobacteria</taxon>
        <taxon>Halobacteriales</taxon>
        <taxon>Haloarculaceae</taxon>
        <taxon>Halorientalis</taxon>
    </lineage>
</organism>
<dbReference type="AlphaFoldDB" id="A0A498L5Q9"/>
<reference evidence="1 2" key="1">
    <citation type="submission" date="2019-01" db="EMBL/GenBank/DDBJ databases">
        <title>Halorientalis sp. F13-25 a new haloarchaeum isolated from hypersaline water.</title>
        <authorList>
            <person name="Ana D.-V."/>
            <person name="Cristina S.-P."/>
            <person name="Antonio V."/>
        </authorList>
    </citation>
    <scope>NUCLEOTIDE SEQUENCE [LARGE SCALE GENOMIC DNA]</scope>
    <source>
        <strain evidence="1 2">F13-25</strain>
    </source>
</reference>
<sequence>MACWGVDNGFSVEDGSSTHYRDGWYRQRRRALERDDYRCTTCGITNEEHEARFGFGLDVHHIVPLRLFVNWELPVRDAHPLRNLTTVCRTHHPDAPGETVDLDQE</sequence>
<dbReference type="Proteomes" id="UP000289691">
    <property type="component" value="Unassembled WGS sequence"/>
</dbReference>
<evidence type="ECO:0000313" key="2">
    <source>
        <dbReference type="Proteomes" id="UP000289691"/>
    </source>
</evidence>
<keyword evidence="2" id="KW-1185">Reference proteome</keyword>
<dbReference type="InterPro" id="IPR003615">
    <property type="entry name" value="HNH_nuc"/>
</dbReference>
<accession>A0A498L5Q9</accession>
<dbReference type="Gene3D" id="1.10.30.50">
    <property type="match status" value="1"/>
</dbReference>
<keyword evidence="1" id="KW-0255">Endonuclease</keyword>
<evidence type="ECO:0000313" key="1">
    <source>
        <dbReference type="EMBL" id="RXK51612.1"/>
    </source>
</evidence>